<evidence type="ECO:0000313" key="2">
    <source>
        <dbReference type="Proteomes" id="UP000026961"/>
    </source>
</evidence>
<evidence type="ECO:0000313" key="1">
    <source>
        <dbReference type="EnsemblPlants" id="OGLUM05G02670.1"/>
    </source>
</evidence>
<name>A0A0D9ZTZ2_9ORYZ</name>
<dbReference type="Proteomes" id="UP000026961">
    <property type="component" value="Chromosome 5"/>
</dbReference>
<protein>
    <submittedName>
        <fullName evidence="1">Uncharacterized protein</fullName>
    </submittedName>
</protein>
<accession>A0A0D9ZTZ2</accession>
<reference evidence="1" key="1">
    <citation type="submission" date="2015-04" db="UniProtKB">
        <authorList>
            <consortium name="EnsemblPlants"/>
        </authorList>
    </citation>
    <scope>IDENTIFICATION</scope>
</reference>
<sequence>MPIFVAHLPAPLFFPASSWSGARTTVGSGGEGVARAAAASSAATAAGGRPQVIYQNQDVDRTLISCMQELAGEKGLSGDSLTFSALAIGTGLPPFRKDYI</sequence>
<keyword evidence="2" id="KW-1185">Reference proteome</keyword>
<organism evidence="1">
    <name type="scientific">Oryza glumipatula</name>
    <dbReference type="NCBI Taxonomy" id="40148"/>
    <lineage>
        <taxon>Eukaryota</taxon>
        <taxon>Viridiplantae</taxon>
        <taxon>Streptophyta</taxon>
        <taxon>Embryophyta</taxon>
        <taxon>Tracheophyta</taxon>
        <taxon>Spermatophyta</taxon>
        <taxon>Magnoliopsida</taxon>
        <taxon>Liliopsida</taxon>
        <taxon>Poales</taxon>
        <taxon>Poaceae</taxon>
        <taxon>BOP clade</taxon>
        <taxon>Oryzoideae</taxon>
        <taxon>Oryzeae</taxon>
        <taxon>Oryzinae</taxon>
        <taxon>Oryza</taxon>
    </lineage>
</organism>
<proteinExistence type="predicted"/>
<dbReference type="Gramene" id="OGLUM05G02670.1">
    <property type="protein sequence ID" value="OGLUM05G02670.1"/>
    <property type="gene ID" value="OGLUM05G02670"/>
</dbReference>
<dbReference type="HOGENOM" id="CLU_2516477_0_0_1"/>
<reference evidence="1" key="2">
    <citation type="submission" date="2018-05" db="EMBL/GenBank/DDBJ databases">
        <title>OgluRS3 (Oryza glumaepatula Reference Sequence Version 3).</title>
        <authorList>
            <person name="Zhang J."/>
            <person name="Kudrna D."/>
            <person name="Lee S."/>
            <person name="Talag J."/>
            <person name="Welchert J."/>
            <person name="Wing R.A."/>
        </authorList>
    </citation>
    <scope>NUCLEOTIDE SEQUENCE [LARGE SCALE GENOMIC DNA]</scope>
</reference>
<dbReference type="EnsemblPlants" id="OGLUM05G02670.1">
    <property type="protein sequence ID" value="OGLUM05G02670.1"/>
    <property type="gene ID" value="OGLUM05G02670"/>
</dbReference>
<dbReference type="AlphaFoldDB" id="A0A0D9ZTZ2"/>